<reference evidence="1 2" key="1">
    <citation type="journal article" date="2022" name="New Phytol.">
        <title>Ecological generalism drives hyperdiversity of secondary metabolite gene clusters in xylarialean endophytes.</title>
        <authorList>
            <person name="Franco M.E.E."/>
            <person name="Wisecaver J.H."/>
            <person name="Arnold A.E."/>
            <person name="Ju Y.M."/>
            <person name="Slot J.C."/>
            <person name="Ahrendt S."/>
            <person name="Moore L.P."/>
            <person name="Eastman K.E."/>
            <person name="Scott K."/>
            <person name="Konkel Z."/>
            <person name="Mondo S.J."/>
            <person name="Kuo A."/>
            <person name="Hayes R.D."/>
            <person name="Haridas S."/>
            <person name="Andreopoulos B."/>
            <person name="Riley R."/>
            <person name="LaButti K."/>
            <person name="Pangilinan J."/>
            <person name="Lipzen A."/>
            <person name="Amirebrahimi M."/>
            <person name="Yan J."/>
            <person name="Adam C."/>
            <person name="Keymanesh K."/>
            <person name="Ng V."/>
            <person name="Louie K."/>
            <person name="Northen T."/>
            <person name="Drula E."/>
            <person name="Henrissat B."/>
            <person name="Hsieh H.M."/>
            <person name="Youens-Clark K."/>
            <person name="Lutzoni F."/>
            <person name="Miadlikowska J."/>
            <person name="Eastwood D.C."/>
            <person name="Hamelin R.C."/>
            <person name="Grigoriev I.V."/>
            <person name="U'Ren J.M."/>
        </authorList>
    </citation>
    <scope>NUCLEOTIDE SEQUENCE [LARGE SCALE GENOMIC DNA]</scope>
    <source>
        <strain evidence="1 2">ER1909</strain>
    </source>
</reference>
<evidence type="ECO:0000313" key="2">
    <source>
        <dbReference type="Proteomes" id="UP001497680"/>
    </source>
</evidence>
<accession>A0ACC0DJY9</accession>
<organism evidence="1 2">
    <name type="scientific">Hypoxylon rubiginosum</name>
    <dbReference type="NCBI Taxonomy" id="110542"/>
    <lineage>
        <taxon>Eukaryota</taxon>
        <taxon>Fungi</taxon>
        <taxon>Dikarya</taxon>
        <taxon>Ascomycota</taxon>
        <taxon>Pezizomycotina</taxon>
        <taxon>Sordariomycetes</taxon>
        <taxon>Xylariomycetidae</taxon>
        <taxon>Xylariales</taxon>
        <taxon>Hypoxylaceae</taxon>
        <taxon>Hypoxylon</taxon>
    </lineage>
</organism>
<keyword evidence="2" id="KW-1185">Reference proteome</keyword>
<dbReference type="EMBL" id="MU394282">
    <property type="protein sequence ID" value="KAI6093014.1"/>
    <property type="molecule type" value="Genomic_DNA"/>
</dbReference>
<sequence length="686" mass="75788">MDSSSSKDFRVLSIDGGGIRGFATLVILKQMMKAVSPEGTQELKPCEYFHFIGGAGFGGVLAILLGRLGLSVPDCMMEYWRLSSTILRKETLGAKPPLYDATKLRIVMDDIVARYTSEKPTGEKPEEQPKAHLLADPGQDEGNPKACIFAVRVADGKRIPHCFRTYKKPDRTRDDEPELSPTLSITDAVVAATAAEGLFEEAFLSNGEQQVKFMDILYPLGLIDPMNLIFQELKSLPHPDPISQLISVGSGNVAYDDIGHLLQLGVPKSPLNSTITALNRFLQATRSALWAYERSGAVHIETMCDNPVYAHPQTVAAHLSDQYRETIRELPLEVYRRFDIKPVPDVGPNDFLSLKELGEATHEYLNLIQLQSSKSYLRRGNLEALCWAVRTHNDVVVSELIRRFKWDLGRYYASDLLAAVQNKHQGVAMVLELMNSGNDFQDFFFYLREKDWEQLLKIDSNLTSITDIGCEVGGERKTLLELAARKGYAKLMRLLLHRSMCDHKMDIDVTNAGGYTLLFEAIAGNQIETTKILLRHGANPNATVNGDSVLHTVSGRGSEEIVQELLNHGANINAKSKNGSTALHIASLEGNGEVVNKLLRNGAYVGAKDGDGQPALHLAIKRQKAGVVQILIFIGNADITEEIKGKTAFDIARKLPGGPSKVDITRALHRRSRDQQSTPIEPRPTS</sequence>
<comment type="caution">
    <text evidence="1">The sequence shown here is derived from an EMBL/GenBank/DDBJ whole genome shotgun (WGS) entry which is preliminary data.</text>
</comment>
<dbReference type="Proteomes" id="UP001497680">
    <property type="component" value="Unassembled WGS sequence"/>
</dbReference>
<gene>
    <name evidence="1" type="ORF">F4821DRAFT_278038</name>
</gene>
<evidence type="ECO:0000313" key="1">
    <source>
        <dbReference type="EMBL" id="KAI6093014.1"/>
    </source>
</evidence>
<proteinExistence type="predicted"/>
<protein>
    <submittedName>
        <fullName evidence="1">Ankyrin repeat-containing domain protein</fullName>
    </submittedName>
</protein>
<name>A0ACC0DJY9_9PEZI</name>